<dbReference type="GeneID" id="20079694"/>
<proteinExistence type="predicted"/>
<sequence>MQLLHELLASYDDAKNEERDRLDEAKREAERIEALGKNVREEALQSLGKRKASDDPETSGGGGGGSKFLKIVSMMNEDNKAELEFRKFQYIKDLEERQKDRDLFLEQSRMQYQTMMNLLAALSNKQ</sequence>
<reference evidence="4 5" key="2">
    <citation type="submission" date="2018-08" db="EMBL/GenBank/DDBJ databases">
        <title>Aphanomyces genome sequencing and annotation.</title>
        <authorList>
            <person name="Minardi D."/>
            <person name="Oidtmann B."/>
            <person name="Van Der Giezen M."/>
            <person name="Studholme D.J."/>
        </authorList>
    </citation>
    <scope>NUCLEOTIDE SEQUENCE [LARGE SCALE GENOMIC DNA]</scope>
    <source>
        <strain evidence="4 5">NJM0002</strain>
    </source>
</reference>
<evidence type="ECO:0000256" key="1">
    <source>
        <dbReference type="SAM" id="Coils"/>
    </source>
</evidence>
<dbReference type="VEuPathDB" id="FungiDB:H310_02644"/>
<keyword evidence="1" id="KW-0175">Coiled coil</keyword>
<feature type="region of interest" description="Disordered" evidence="2">
    <location>
        <begin position="43"/>
        <end position="67"/>
    </location>
</feature>
<feature type="coiled-coil region" evidence="1">
    <location>
        <begin position="8"/>
        <end position="42"/>
    </location>
</feature>
<evidence type="ECO:0000256" key="2">
    <source>
        <dbReference type="SAM" id="MobiDB-lite"/>
    </source>
</evidence>
<reference evidence="3" key="1">
    <citation type="submission" date="2013-12" db="EMBL/GenBank/DDBJ databases">
        <title>The Genome Sequence of Aphanomyces invadans NJM9701.</title>
        <authorList>
            <consortium name="The Broad Institute Genomics Platform"/>
            <person name="Russ C."/>
            <person name="Tyler B."/>
            <person name="van West P."/>
            <person name="Dieguez-Uribeondo J."/>
            <person name="Young S.K."/>
            <person name="Zeng Q."/>
            <person name="Gargeya S."/>
            <person name="Fitzgerald M."/>
            <person name="Abouelleil A."/>
            <person name="Alvarado L."/>
            <person name="Chapman S.B."/>
            <person name="Gainer-Dewar J."/>
            <person name="Goldberg J."/>
            <person name="Griggs A."/>
            <person name="Gujja S."/>
            <person name="Hansen M."/>
            <person name="Howarth C."/>
            <person name="Imamovic A."/>
            <person name="Ireland A."/>
            <person name="Larimer J."/>
            <person name="McCowan C."/>
            <person name="Murphy C."/>
            <person name="Pearson M."/>
            <person name="Poon T.W."/>
            <person name="Priest M."/>
            <person name="Roberts A."/>
            <person name="Saif S."/>
            <person name="Shea T."/>
            <person name="Sykes S."/>
            <person name="Wortman J."/>
            <person name="Nusbaum C."/>
            <person name="Birren B."/>
        </authorList>
    </citation>
    <scope>NUCLEOTIDE SEQUENCE [LARGE SCALE GENOMIC DNA]</scope>
    <source>
        <strain evidence="3">NJM9701</strain>
    </source>
</reference>
<evidence type="ECO:0000313" key="3">
    <source>
        <dbReference type="EMBL" id="ETW06366.1"/>
    </source>
</evidence>
<evidence type="ECO:0000313" key="4">
    <source>
        <dbReference type="EMBL" id="RHY23532.1"/>
    </source>
</evidence>
<accession>A0A024UIW2</accession>
<dbReference type="RefSeq" id="XP_008864441.1">
    <property type="nucleotide sequence ID" value="XM_008866219.1"/>
</dbReference>
<evidence type="ECO:0000313" key="5">
    <source>
        <dbReference type="Proteomes" id="UP000285060"/>
    </source>
</evidence>
<dbReference type="Proteomes" id="UP000285060">
    <property type="component" value="Unassembled WGS sequence"/>
</dbReference>
<dbReference type="EMBL" id="KI913955">
    <property type="protein sequence ID" value="ETW06366.1"/>
    <property type="molecule type" value="Genomic_DNA"/>
</dbReference>
<dbReference type="EMBL" id="QUSY01001803">
    <property type="protein sequence ID" value="RHY23532.1"/>
    <property type="molecule type" value="Genomic_DNA"/>
</dbReference>
<organism evidence="3">
    <name type="scientific">Aphanomyces invadans</name>
    <dbReference type="NCBI Taxonomy" id="157072"/>
    <lineage>
        <taxon>Eukaryota</taxon>
        <taxon>Sar</taxon>
        <taxon>Stramenopiles</taxon>
        <taxon>Oomycota</taxon>
        <taxon>Saprolegniomycetes</taxon>
        <taxon>Saprolegniales</taxon>
        <taxon>Verrucalvaceae</taxon>
        <taxon>Aphanomyces</taxon>
    </lineage>
</organism>
<keyword evidence="5" id="KW-1185">Reference proteome</keyword>
<dbReference type="OrthoDB" id="78945at2759"/>
<protein>
    <submittedName>
        <fullName evidence="3">Uncharacterized protein</fullName>
    </submittedName>
</protein>
<gene>
    <name evidence="4" type="ORF">DYB32_009154</name>
    <name evidence="3" type="ORF">H310_02644</name>
</gene>
<name>A0A024UIW2_9STRA</name>
<dbReference type="AlphaFoldDB" id="A0A024UIW2"/>